<accession>A0A8S0VWZ9</accession>
<gene>
    <name evidence="1" type="ORF">DEACI_2079</name>
    <name evidence="2" type="ORF">DEACI_3325</name>
</gene>
<proteinExistence type="predicted"/>
<reference evidence="1" key="2">
    <citation type="submission" date="2020-01" db="EMBL/GenBank/DDBJ databases">
        <authorList>
            <person name="Hornung B."/>
        </authorList>
    </citation>
    <scope>NUCLEOTIDE SEQUENCE</scope>
    <source>
        <strain evidence="1">PacBioINE</strain>
    </source>
</reference>
<dbReference type="KEGG" id="aacx:DEACI_2079"/>
<dbReference type="AlphaFoldDB" id="A0A8S0VWZ9"/>
<reference evidence="2" key="1">
    <citation type="submission" date="2014-11" db="EMBL/GenBank/DDBJ databases">
        <authorList>
            <person name="Hornung B.V."/>
        </authorList>
    </citation>
    <scope>NUCLEOTIDE SEQUENCE</scope>
    <source>
        <strain evidence="2">INE</strain>
    </source>
</reference>
<protein>
    <submittedName>
        <fullName evidence="1">Uncharacterized protein</fullName>
    </submittedName>
</protein>
<evidence type="ECO:0000313" key="3">
    <source>
        <dbReference type="Proteomes" id="UP001071230"/>
    </source>
</evidence>
<dbReference type="EMBL" id="LR746496">
    <property type="protein sequence ID" value="CAA7601413.1"/>
    <property type="molecule type" value="Genomic_DNA"/>
</dbReference>
<dbReference type="Proteomes" id="UP001071230">
    <property type="component" value="Unassembled WGS sequence"/>
</dbReference>
<keyword evidence="3" id="KW-1185">Reference proteome</keyword>
<sequence length="56" mass="6661">MTETTQKLNNIRIPPQVLRELGLEENWQKNVSPEFIEKVIKAAEKYKSTLRRLSKY</sequence>
<evidence type="ECO:0000313" key="2">
    <source>
        <dbReference type="EMBL" id="CEJ08844.1"/>
    </source>
</evidence>
<organism evidence="1">
    <name type="scientific">Acididesulfobacillus acetoxydans</name>
    <dbReference type="NCBI Taxonomy" id="1561005"/>
    <lineage>
        <taxon>Bacteria</taxon>
        <taxon>Bacillati</taxon>
        <taxon>Bacillota</taxon>
        <taxon>Clostridia</taxon>
        <taxon>Eubacteriales</taxon>
        <taxon>Peptococcaceae</taxon>
        <taxon>Acididesulfobacillus</taxon>
    </lineage>
</organism>
<evidence type="ECO:0000313" key="1">
    <source>
        <dbReference type="EMBL" id="CAA7601413.1"/>
    </source>
</evidence>
<name>A0A8S0VWZ9_9FIRM</name>
<dbReference type="Proteomes" id="UP000836597">
    <property type="component" value="Chromosome"/>
</dbReference>
<dbReference type="EMBL" id="CDGJ01000096">
    <property type="protein sequence ID" value="CEJ08844.1"/>
    <property type="molecule type" value="Genomic_DNA"/>
</dbReference>